<name>A0A1G1Y1M1_9BACT</name>
<dbReference type="Proteomes" id="UP000178385">
    <property type="component" value="Unassembled WGS sequence"/>
</dbReference>
<accession>A0A1G1Y1M1</accession>
<evidence type="ECO:0000313" key="2">
    <source>
        <dbReference type="Proteomes" id="UP000178385"/>
    </source>
</evidence>
<evidence type="ECO:0000313" key="1">
    <source>
        <dbReference type="EMBL" id="OGY46198.1"/>
    </source>
</evidence>
<comment type="caution">
    <text evidence="1">The sequence shown here is derived from an EMBL/GenBank/DDBJ whole genome shotgun (WGS) entry which is preliminary data.</text>
</comment>
<organism evidence="1 2">
    <name type="scientific">Candidatus Buchananbacteria bacterium RIFCSPHIGHO2_01_FULL_47_11b</name>
    <dbReference type="NCBI Taxonomy" id="1797537"/>
    <lineage>
        <taxon>Bacteria</taxon>
        <taxon>Candidatus Buchananiibacteriota</taxon>
    </lineage>
</organism>
<gene>
    <name evidence="1" type="ORF">A2840_02570</name>
</gene>
<reference evidence="1 2" key="1">
    <citation type="journal article" date="2016" name="Nat. Commun.">
        <title>Thousands of microbial genomes shed light on interconnected biogeochemical processes in an aquifer system.</title>
        <authorList>
            <person name="Anantharaman K."/>
            <person name="Brown C.T."/>
            <person name="Hug L.A."/>
            <person name="Sharon I."/>
            <person name="Castelle C.J."/>
            <person name="Probst A.J."/>
            <person name="Thomas B.C."/>
            <person name="Singh A."/>
            <person name="Wilkins M.J."/>
            <person name="Karaoz U."/>
            <person name="Brodie E.L."/>
            <person name="Williams K.H."/>
            <person name="Hubbard S.S."/>
            <person name="Banfield J.F."/>
        </authorList>
    </citation>
    <scope>NUCLEOTIDE SEQUENCE [LARGE SCALE GENOMIC DNA]</scope>
</reference>
<protein>
    <submittedName>
        <fullName evidence="1">Uncharacterized protein</fullName>
    </submittedName>
</protein>
<dbReference type="AlphaFoldDB" id="A0A1G1Y1M1"/>
<sequence>MLTSGDKKWIKAYFGEAFKEAFEEVHILLRNDIAQFKDEILTELHPLREDHDVLSYHSSEHLNQLENHDRRITALERHNPHQPAVAVAEKARAKYEV</sequence>
<proteinExistence type="predicted"/>
<dbReference type="EMBL" id="MHIG01000035">
    <property type="protein sequence ID" value="OGY46198.1"/>
    <property type="molecule type" value="Genomic_DNA"/>
</dbReference>